<dbReference type="InterPro" id="IPR027417">
    <property type="entry name" value="P-loop_NTPase"/>
</dbReference>
<dbReference type="InterPro" id="IPR003593">
    <property type="entry name" value="AAA+_ATPase"/>
</dbReference>
<dbReference type="InterPro" id="IPR041682">
    <property type="entry name" value="AAA_14"/>
</dbReference>
<dbReference type="Gene3D" id="3.40.50.300">
    <property type="entry name" value="P-loop containing nucleotide triphosphate hydrolases"/>
    <property type="match status" value="1"/>
</dbReference>
<dbReference type="EMBL" id="OCMU01000001">
    <property type="protein sequence ID" value="SOD16651.1"/>
    <property type="molecule type" value="Genomic_DNA"/>
</dbReference>
<dbReference type="Proteomes" id="UP000219335">
    <property type="component" value="Unassembled WGS sequence"/>
</dbReference>
<dbReference type="PANTHER" id="PTHR43566">
    <property type="entry name" value="CONSERVED PROTEIN"/>
    <property type="match status" value="1"/>
</dbReference>
<evidence type="ECO:0000313" key="3">
    <source>
        <dbReference type="Proteomes" id="UP000219335"/>
    </source>
</evidence>
<dbReference type="AlphaFoldDB" id="A0A286A4B0"/>
<organism evidence="2 3">
    <name type="scientific">Nitrosomonas ureae</name>
    <dbReference type="NCBI Taxonomy" id="44577"/>
    <lineage>
        <taxon>Bacteria</taxon>
        <taxon>Pseudomonadati</taxon>
        <taxon>Pseudomonadota</taxon>
        <taxon>Betaproteobacteria</taxon>
        <taxon>Nitrosomonadales</taxon>
        <taxon>Nitrosomonadaceae</taxon>
        <taxon>Nitrosomonas</taxon>
    </lineage>
</organism>
<dbReference type="InterPro" id="IPR025420">
    <property type="entry name" value="DUF4143"/>
</dbReference>
<evidence type="ECO:0000313" key="2">
    <source>
        <dbReference type="EMBL" id="SOD16651.1"/>
    </source>
</evidence>
<sequence length="407" mass="45685">MIKRYLEGKIRSDLIAHSSVALMGPRQVGKTTLALNIADTIPSVYLDLENRLDLQKAQDIEAFHKANSDKLIILDEVQRLPDIFAPIRGLIDQQRRKGNRVGQFLFLGSASIDLLQQSSETLAGRISHVEMFPVNVLEYAERAQHGEAVNDLWLKGGFPDSLLTSNDATSLNWRHDFIRTYLERDIPQLGPRIPAETLGRFWTMLAHSQGTNINAAKLASNIKVSSVTVARYIDLLVDLLLIRKIQSYTTNIKKRLVKSPRIYVRDSGITHALLNIASYNDLLGHPIVGKSWEGFVIENIASVLPPRVRAYYYRTAGGAEIDLVLEFGVNEKWAIEIKKGTSFSLGRGFHEACEDIKPQKKFVIYAGKDKFPLPHEITAIALYDFMEILKEKRVGECSGCLPCSKSL</sequence>
<gene>
    <name evidence="2" type="ORF">SAMN06297164_0680</name>
</gene>
<dbReference type="RefSeq" id="WP_097103821.1">
    <property type="nucleotide sequence ID" value="NZ_OCMU01000001.1"/>
</dbReference>
<dbReference type="SUPFAM" id="SSF52540">
    <property type="entry name" value="P-loop containing nucleoside triphosphate hydrolases"/>
    <property type="match status" value="1"/>
</dbReference>
<dbReference type="PANTHER" id="PTHR43566:SF2">
    <property type="entry name" value="DUF4143 DOMAIN-CONTAINING PROTEIN"/>
    <property type="match status" value="1"/>
</dbReference>
<dbReference type="SMART" id="SM00382">
    <property type="entry name" value="AAA"/>
    <property type="match status" value="1"/>
</dbReference>
<feature type="domain" description="AAA+ ATPase" evidence="1">
    <location>
        <begin position="16"/>
        <end position="192"/>
    </location>
</feature>
<dbReference type="Pfam" id="PF13635">
    <property type="entry name" value="DUF4143"/>
    <property type="match status" value="1"/>
</dbReference>
<dbReference type="Pfam" id="PF13173">
    <property type="entry name" value="AAA_14"/>
    <property type="match status" value="1"/>
</dbReference>
<proteinExistence type="predicted"/>
<reference evidence="2 3" key="1">
    <citation type="submission" date="2017-09" db="EMBL/GenBank/DDBJ databases">
        <authorList>
            <person name="Ehlers B."/>
            <person name="Leendertz F.H."/>
        </authorList>
    </citation>
    <scope>NUCLEOTIDE SEQUENCE [LARGE SCALE GENOMIC DNA]</scope>
    <source>
        <strain evidence="2 3">Nm42</strain>
    </source>
</reference>
<name>A0A286A4B0_9PROT</name>
<protein>
    <recommendedName>
        <fullName evidence="1">AAA+ ATPase domain-containing protein</fullName>
    </recommendedName>
</protein>
<evidence type="ECO:0000259" key="1">
    <source>
        <dbReference type="SMART" id="SM00382"/>
    </source>
</evidence>
<accession>A0A286A4B0</accession>